<dbReference type="InterPro" id="IPR021307">
    <property type="entry name" value="DUF2884"/>
</dbReference>
<dbReference type="AlphaFoldDB" id="A0A0R0AGE5"/>
<evidence type="ECO:0000313" key="2">
    <source>
        <dbReference type="EMBL" id="KRG40436.1"/>
    </source>
</evidence>
<proteinExistence type="predicted"/>
<keyword evidence="3" id="KW-1185">Reference proteome</keyword>
<dbReference type="Proteomes" id="UP000051802">
    <property type="component" value="Unassembled WGS sequence"/>
</dbReference>
<evidence type="ECO:0000313" key="3">
    <source>
        <dbReference type="Proteomes" id="UP000051802"/>
    </source>
</evidence>
<feature type="signal peptide" evidence="1">
    <location>
        <begin position="1"/>
        <end position="22"/>
    </location>
</feature>
<gene>
    <name evidence="2" type="ORF">ARC20_01455</name>
</gene>
<sequence>MKRQRLPWLTLILLSLAGVASADAPHPRLSSQQCQFTTNYDLRIADDGVWLERETGAPREVHIHDGAIAIDQRTQDISADDARRLRRMEAMTRDLVPAVANIAREAVDIAFDALGGVVQIMTDSKAKARDVERVRKQAMAQIDASLGKGRWDQKQFDETFEANVERAAEDMAGTLTRSVLWAAFTGRASEIERRADAMEKDLDARMEVRSRKLEAQAQSLCDQVTALHDVQQQLDLRYQGQPLQLLVPKPADDKDDGARVAANPK</sequence>
<accession>A0A0R0AGE5</accession>
<dbReference type="EMBL" id="LLXU01000098">
    <property type="protein sequence ID" value="KRG40436.1"/>
    <property type="molecule type" value="Genomic_DNA"/>
</dbReference>
<evidence type="ECO:0008006" key="4">
    <source>
        <dbReference type="Google" id="ProtNLM"/>
    </source>
</evidence>
<feature type="chain" id="PRO_5006390728" description="DUF2884 family protein" evidence="1">
    <location>
        <begin position="23"/>
        <end position="265"/>
    </location>
</feature>
<protein>
    <recommendedName>
        <fullName evidence="4">DUF2884 family protein</fullName>
    </recommendedName>
</protein>
<dbReference type="RefSeq" id="WP_057647801.1">
    <property type="nucleotide sequence ID" value="NZ_LLXU01000098.1"/>
</dbReference>
<keyword evidence="1" id="KW-0732">Signal</keyword>
<dbReference type="Pfam" id="PF11101">
    <property type="entry name" value="DUF2884"/>
    <property type="match status" value="1"/>
</dbReference>
<reference evidence="2 3" key="1">
    <citation type="submission" date="2015-10" db="EMBL/GenBank/DDBJ databases">
        <title>Genome sequencing and analysis of members of genus Stenotrophomonas.</title>
        <authorList>
            <person name="Patil P.P."/>
            <person name="Midha S."/>
            <person name="Patil P.B."/>
        </authorList>
    </citation>
    <scope>NUCLEOTIDE SEQUENCE [LARGE SCALE GENOMIC DNA]</scope>
    <source>
        <strain evidence="2 3">JCM 16536</strain>
    </source>
</reference>
<organism evidence="2 3">
    <name type="scientific">Stenotrophomonas panacihumi</name>
    <dbReference type="NCBI Taxonomy" id="676599"/>
    <lineage>
        <taxon>Bacteria</taxon>
        <taxon>Pseudomonadati</taxon>
        <taxon>Pseudomonadota</taxon>
        <taxon>Gammaproteobacteria</taxon>
        <taxon>Lysobacterales</taxon>
        <taxon>Lysobacteraceae</taxon>
        <taxon>Stenotrophomonas</taxon>
    </lineage>
</organism>
<name>A0A0R0AGE5_9GAMM</name>
<evidence type="ECO:0000256" key="1">
    <source>
        <dbReference type="SAM" id="SignalP"/>
    </source>
</evidence>
<comment type="caution">
    <text evidence="2">The sequence shown here is derived from an EMBL/GenBank/DDBJ whole genome shotgun (WGS) entry which is preliminary data.</text>
</comment>